<organism evidence="1 2">
    <name type="scientific">Flavobacterium ardleyense</name>
    <dbReference type="NCBI Taxonomy" id="2038737"/>
    <lineage>
        <taxon>Bacteria</taxon>
        <taxon>Pseudomonadati</taxon>
        <taxon>Bacteroidota</taxon>
        <taxon>Flavobacteriia</taxon>
        <taxon>Flavobacteriales</taxon>
        <taxon>Flavobacteriaceae</taxon>
        <taxon>Flavobacterium</taxon>
    </lineage>
</organism>
<reference evidence="2" key="1">
    <citation type="journal article" date="2019" name="Int. J. Syst. Evol. Microbiol.">
        <title>The Global Catalogue of Microorganisms (GCM) 10K type strain sequencing project: providing services to taxonomists for standard genome sequencing and annotation.</title>
        <authorList>
            <consortium name="The Broad Institute Genomics Platform"/>
            <consortium name="The Broad Institute Genome Sequencing Center for Infectious Disease"/>
            <person name="Wu L."/>
            <person name="Ma J."/>
        </authorList>
    </citation>
    <scope>NUCLEOTIDE SEQUENCE [LARGE SCALE GENOMIC DNA]</scope>
    <source>
        <strain evidence="2">KCTC 52644</strain>
    </source>
</reference>
<gene>
    <name evidence="1" type="ORF">ACFSX9_15190</name>
</gene>
<dbReference type="Proteomes" id="UP001597549">
    <property type="component" value="Unassembled WGS sequence"/>
</dbReference>
<proteinExistence type="predicted"/>
<dbReference type="RefSeq" id="WP_379809206.1">
    <property type="nucleotide sequence ID" value="NZ_JBHUOL010000022.1"/>
</dbReference>
<evidence type="ECO:0000313" key="1">
    <source>
        <dbReference type="EMBL" id="MFD2910077.1"/>
    </source>
</evidence>
<dbReference type="EMBL" id="JBHUOL010000022">
    <property type="protein sequence ID" value="MFD2910077.1"/>
    <property type="molecule type" value="Genomic_DNA"/>
</dbReference>
<name>A0ABW5ZBT6_9FLAO</name>
<protein>
    <submittedName>
        <fullName evidence="1">Porin</fullName>
    </submittedName>
</protein>
<dbReference type="InterPro" id="IPR025631">
    <property type="entry name" value="Porin_10"/>
</dbReference>
<keyword evidence="2" id="KW-1185">Reference proteome</keyword>
<evidence type="ECO:0000313" key="2">
    <source>
        <dbReference type="Proteomes" id="UP001597549"/>
    </source>
</evidence>
<sequence>MNKYFLFFIFFFSVLSFSQKKLAKDASINLKDNSKAKPIVSKPSSGSDANSEVDPKVKPPIDLYKIYNLQKDSTYVDTTLTIQSEYKYNLLRKDIFGLLPFSNEGQTYNTLDFGLIKKRTQPTMGFTAKHFNYLESDDINYYSVPTPLTDLYFKTVMEQGQSLDAFLTVNTQENLNFSIAYKGLRSLGKYVNYLTSSGNFRFTSSYFTKDKRYILNAHFTGQDVSNQENGGIINTNDFESGDDRFKDRNRIDVYFEDATSMLKGNRFFVDHSFKLSKTNPNSLMFTHQFEYEYKFFEYTQPTVSSRFGTSYSNRISNKTRYNQMYNKVGVAYTTKSYGDLSFFIDDANYNYYYASVIYGNTGAIEIPNSIADRINMFGGNYTYRIKDILTNITVSQSISEPSISNIEANAKYRLNDAIAFEFNYKKLTSLPNLNYTLYQSNYINYNWYNNFKTEKTNEFSFAANTKWVNLSAEYKVLNDYLYFDNTTNDITSLLIKPVQYDKTINYLSVKASKEIKFWKLALDNTVLYQAVDQTDNVLNVPQITTRNTLYFSDYVFKRAMLIQTGFTFQYFTKYYGNDYNPLIGEFYVQNEKKIGDFPMVDFFINARVRQTRLFLKAEHFNSAMTGNNFYSAPNYPYRDFMVRFGLVWNFFK</sequence>
<dbReference type="Pfam" id="PF14121">
    <property type="entry name" value="Porin_10"/>
    <property type="match status" value="1"/>
</dbReference>
<accession>A0ABW5ZBT6</accession>
<comment type="caution">
    <text evidence="1">The sequence shown here is derived from an EMBL/GenBank/DDBJ whole genome shotgun (WGS) entry which is preliminary data.</text>
</comment>